<dbReference type="Gene3D" id="2.40.50.100">
    <property type="match status" value="1"/>
</dbReference>
<feature type="domain" description="Lipoyl-binding" evidence="6">
    <location>
        <begin position="65"/>
        <end position="125"/>
    </location>
</feature>
<dbReference type="EMBL" id="JACDUT010000004">
    <property type="protein sequence ID" value="MBA2874694.1"/>
    <property type="molecule type" value="Genomic_DNA"/>
</dbReference>
<dbReference type="InterPro" id="IPR006143">
    <property type="entry name" value="RND_pump_MFP"/>
</dbReference>
<dbReference type="SUPFAM" id="SSF51230">
    <property type="entry name" value="Single hybrid motif"/>
    <property type="match status" value="1"/>
</dbReference>
<dbReference type="NCBIfam" id="TIGR01730">
    <property type="entry name" value="RND_mfp"/>
    <property type="match status" value="1"/>
</dbReference>
<accession>A0A7V9Z5Z7</accession>
<feature type="domain" description="YknX-like beta-barrel" evidence="7">
    <location>
        <begin position="131"/>
        <end position="203"/>
    </location>
</feature>
<keyword evidence="5" id="KW-0472">Membrane</keyword>
<reference evidence="8 9" key="1">
    <citation type="submission" date="2020-07" db="EMBL/GenBank/DDBJ databases">
        <title>Genomic Encyclopedia of Type Strains, Phase IV (KMG-IV): sequencing the most valuable type-strain genomes for metagenomic binning, comparative biology and taxonomic classification.</title>
        <authorList>
            <person name="Goeker M."/>
        </authorList>
    </citation>
    <scope>NUCLEOTIDE SEQUENCE [LARGE SCALE GENOMIC DNA]</scope>
    <source>
        <strain evidence="8 9">DSM 15730</strain>
    </source>
</reference>
<dbReference type="InterPro" id="IPR058636">
    <property type="entry name" value="Beta-barrel_YknX"/>
</dbReference>
<dbReference type="GO" id="GO:0016020">
    <property type="term" value="C:membrane"/>
    <property type="evidence" value="ECO:0007669"/>
    <property type="project" value="InterPro"/>
</dbReference>
<protein>
    <submittedName>
        <fullName evidence="8">HlyD family secretion protein</fullName>
    </submittedName>
</protein>
<dbReference type="GO" id="GO:0030313">
    <property type="term" value="C:cell envelope"/>
    <property type="evidence" value="ECO:0007669"/>
    <property type="project" value="UniProtKB-SubCell"/>
</dbReference>
<evidence type="ECO:0000259" key="6">
    <source>
        <dbReference type="Pfam" id="PF00364"/>
    </source>
</evidence>
<evidence type="ECO:0000313" key="9">
    <source>
        <dbReference type="Proteomes" id="UP000523087"/>
    </source>
</evidence>
<evidence type="ECO:0000256" key="5">
    <source>
        <dbReference type="SAM" id="Phobius"/>
    </source>
</evidence>
<feature type="compositionally biased region" description="Gly residues" evidence="4">
    <location>
        <begin position="294"/>
        <end position="304"/>
    </location>
</feature>
<keyword evidence="5" id="KW-0812">Transmembrane</keyword>
<keyword evidence="3" id="KW-0175">Coiled coil</keyword>
<evidence type="ECO:0000256" key="2">
    <source>
        <dbReference type="ARBA" id="ARBA00009477"/>
    </source>
</evidence>
<dbReference type="AlphaFoldDB" id="A0A7V9Z5Z7"/>
<dbReference type="Pfam" id="PF00364">
    <property type="entry name" value="Biotin_lipoyl"/>
    <property type="match status" value="1"/>
</dbReference>
<dbReference type="InterPro" id="IPR050465">
    <property type="entry name" value="UPF0194_transport"/>
</dbReference>
<dbReference type="InterPro" id="IPR011053">
    <property type="entry name" value="Single_hybrid_motif"/>
</dbReference>
<dbReference type="CDD" id="cd06850">
    <property type="entry name" value="biotinyl_domain"/>
    <property type="match status" value="1"/>
</dbReference>
<dbReference type="Gene3D" id="2.40.30.170">
    <property type="match status" value="1"/>
</dbReference>
<dbReference type="GO" id="GO:0022857">
    <property type="term" value="F:transmembrane transporter activity"/>
    <property type="evidence" value="ECO:0007669"/>
    <property type="project" value="InterPro"/>
</dbReference>
<evidence type="ECO:0000259" key="7">
    <source>
        <dbReference type="Pfam" id="PF25990"/>
    </source>
</evidence>
<comment type="similarity">
    <text evidence="2">Belongs to the membrane fusion protein (MFP) (TC 8.A.1) family.</text>
</comment>
<proteinExistence type="inferred from homology"/>
<feature type="region of interest" description="Disordered" evidence="4">
    <location>
        <begin position="294"/>
        <end position="315"/>
    </location>
</feature>
<keyword evidence="5" id="KW-1133">Transmembrane helix</keyword>
<feature type="compositionally biased region" description="Low complexity" evidence="4">
    <location>
        <begin position="305"/>
        <end position="315"/>
    </location>
</feature>
<dbReference type="Pfam" id="PF25990">
    <property type="entry name" value="Beta-barrel_YknX"/>
    <property type="match status" value="1"/>
</dbReference>
<sequence>MKKWVIIFVIAIVVIGGGVWFFAKGKEEPTMAQVQTASVQRGKLEVKVSGSGTVQPVTSTDIKATATKEVDEVLVSEGEKVKEGQELITFTDGSEAITAPADGTVTSLDVAEGDRVANGQVVAHITNYDDLQVTVQIDELDIPKVKVGQTASIKINAFPDTTYTGKVTSIANEGTVSNGVSTFDVTVHIDKPTNVKVGMTAEASILVQSKDNVLYVPIEAVHTVNNEKFVLVANPSSDGEGTATRQAVKTGINNEDYVEITEGLTEGEVVQLPRVSASSSNNEQMRVGRMMGGMGGIPGMGSSGGMNRRTMNGGR</sequence>
<dbReference type="Proteomes" id="UP000523087">
    <property type="component" value="Unassembled WGS sequence"/>
</dbReference>
<comment type="caution">
    <text evidence="8">The sequence shown here is derived from an EMBL/GenBank/DDBJ whole genome shotgun (WGS) entry which is preliminary data.</text>
</comment>
<gene>
    <name evidence="8" type="ORF">HNR31_001465</name>
</gene>
<keyword evidence="9" id="KW-1185">Reference proteome</keyword>
<evidence type="ECO:0000313" key="8">
    <source>
        <dbReference type="EMBL" id="MBA2874694.1"/>
    </source>
</evidence>
<evidence type="ECO:0000256" key="3">
    <source>
        <dbReference type="ARBA" id="ARBA00023054"/>
    </source>
</evidence>
<evidence type="ECO:0000256" key="4">
    <source>
        <dbReference type="SAM" id="MobiDB-lite"/>
    </source>
</evidence>
<organism evidence="8 9">
    <name type="scientific">Thermaerobacillus caldiproteolyticus</name>
    <dbReference type="NCBI Taxonomy" id="247480"/>
    <lineage>
        <taxon>Bacteria</taxon>
        <taxon>Bacillati</taxon>
        <taxon>Bacillota</taxon>
        <taxon>Bacilli</taxon>
        <taxon>Bacillales</taxon>
        <taxon>Anoxybacillaceae</taxon>
        <taxon>Thermaerobacillus</taxon>
    </lineage>
</organism>
<dbReference type="PANTHER" id="PTHR32347">
    <property type="entry name" value="EFFLUX SYSTEM COMPONENT YKNX-RELATED"/>
    <property type="match status" value="1"/>
</dbReference>
<name>A0A7V9Z5Z7_9BACL</name>
<feature type="transmembrane region" description="Helical" evidence="5">
    <location>
        <begin position="6"/>
        <end position="23"/>
    </location>
</feature>
<comment type="subcellular location">
    <subcellularLocation>
        <location evidence="1">Cell envelope</location>
    </subcellularLocation>
</comment>
<evidence type="ECO:0000256" key="1">
    <source>
        <dbReference type="ARBA" id="ARBA00004196"/>
    </source>
</evidence>
<dbReference type="InterPro" id="IPR000089">
    <property type="entry name" value="Biotin_lipoyl"/>
</dbReference>